<dbReference type="Proteomes" id="UP000017090">
    <property type="component" value="Unassembled WGS sequence"/>
</dbReference>
<protein>
    <submittedName>
        <fullName evidence="3">PF05899 family protein</fullName>
    </submittedName>
</protein>
<dbReference type="eggNOG" id="COG1396">
    <property type="taxonomic scope" value="Bacteria"/>
</dbReference>
<dbReference type="PANTHER" id="PTHR46797:SF19">
    <property type="entry name" value="BLL2473 PROTEIN"/>
    <property type="match status" value="1"/>
</dbReference>
<dbReference type="InterPro" id="IPR011051">
    <property type="entry name" value="RmlC_Cupin_sf"/>
</dbReference>
<dbReference type="InterPro" id="IPR010982">
    <property type="entry name" value="Lambda_DNA-bd_dom_sf"/>
</dbReference>
<dbReference type="InterPro" id="IPR050807">
    <property type="entry name" value="TransReg_Diox_bact_type"/>
</dbReference>
<reference evidence="3 4" key="1">
    <citation type="submission" date="2013-09" db="EMBL/GenBank/DDBJ databases">
        <authorList>
            <person name="Durkin A.S."/>
            <person name="Haft D.R."/>
            <person name="McCorrison J."/>
            <person name="Torralba M."/>
            <person name="Gillis M."/>
            <person name="Haft D.H."/>
            <person name="Methe B."/>
            <person name="Sutton G."/>
            <person name="Nelson K.E."/>
        </authorList>
    </citation>
    <scope>NUCLEOTIDE SEQUENCE [LARGE SCALE GENOMIC DNA]</scope>
    <source>
        <strain evidence="3 4">BV3C16-1</strain>
    </source>
</reference>
<sequence length="184" mass="20295">MNNYCLGKNISQLRLLEGYSLKELASKVEISLSMLSQIEHGNANPSLKTLEAISCALKVPIVRLFSETQTVNDLIVRSNKRTSIIFPESPGLEYEVLTPNRSSSLAMLILTLKAHGSSGIQKTKHTGEEIAYILEGNVHLVLDNEEVNLNTHDSVRIPPGITHQWVNVGDDVVRILFAASPPRI</sequence>
<dbReference type="RefSeq" id="WP_023054689.1">
    <property type="nucleotide sequence ID" value="NZ_AWXA01000062.1"/>
</dbReference>
<proteinExistence type="predicted"/>
<dbReference type="PROSITE" id="PS50943">
    <property type="entry name" value="HTH_CROC1"/>
    <property type="match status" value="1"/>
</dbReference>
<feature type="domain" description="HTH cro/C1-type" evidence="2">
    <location>
        <begin position="10"/>
        <end position="64"/>
    </location>
</feature>
<keyword evidence="4" id="KW-1185">Reference proteome</keyword>
<dbReference type="GO" id="GO:0003677">
    <property type="term" value="F:DNA binding"/>
    <property type="evidence" value="ECO:0007669"/>
    <property type="project" value="UniProtKB-KW"/>
</dbReference>
<dbReference type="Pfam" id="PF07883">
    <property type="entry name" value="Cupin_2"/>
    <property type="match status" value="1"/>
</dbReference>
<dbReference type="OrthoDB" id="428540at2"/>
<dbReference type="SMART" id="SM00530">
    <property type="entry name" value="HTH_XRE"/>
    <property type="match status" value="1"/>
</dbReference>
<dbReference type="CDD" id="cd02209">
    <property type="entry name" value="cupin_XRE_C"/>
    <property type="match status" value="1"/>
</dbReference>
<evidence type="ECO:0000256" key="1">
    <source>
        <dbReference type="ARBA" id="ARBA00023125"/>
    </source>
</evidence>
<dbReference type="eggNOG" id="COG1917">
    <property type="taxonomic scope" value="Bacteria"/>
</dbReference>
<evidence type="ECO:0000259" key="2">
    <source>
        <dbReference type="PROSITE" id="PS50943"/>
    </source>
</evidence>
<dbReference type="STRING" id="1111454.HMPREF1250_1554"/>
<dbReference type="GO" id="GO:0005829">
    <property type="term" value="C:cytosol"/>
    <property type="evidence" value="ECO:0007669"/>
    <property type="project" value="TreeGrafter"/>
</dbReference>
<name>U7UB26_9FIRM</name>
<dbReference type="InterPro" id="IPR014710">
    <property type="entry name" value="RmlC-like_jellyroll"/>
</dbReference>
<keyword evidence="1" id="KW-0238">DNA-binding</keyword>
<dbReference type="InterPro" id="IPR001387">
    <property type="entry name" value="Cro/C1-type_HTH"/>
</dbReference>
<dbReference type="CDD" id="cd00093">
    <property type="entry name" value="HTH_XRE"/>
    <property type="match status" value="1"/>
</dbReference>
<dbReference type="Pfam" id="PF01381">
    <property type="entry name" value="HTH_3"/>
    <property type="match status" value="1"/>
</dbReference>
<dbReference type="SUPFAM" id="SSF51182">
    <property type="entry name" value="RmlC-like cupins"/>
    <property type="match status" value="1"/>
</dbReference>
<dbReference type="Gene3D" id="2.60.120.10">
    <property type="entry name" value="Jelly Rolls"/>
    <property type="match status" value="1"/>
</dbReference>
<dbReference type="Gene3D" id="1.10.260.40">
    <property type="entry name" value="lambda repressor-like DNA-binding domains"/>
    <property type="match status" value="1"/>
</dbReference>
<dbReference type="SUPFAM" id="SSF47413">
    <property type="entry name" value="lambda repressor-like DNA-binding domains"/>
    <property type="match status" value="1"/>
</dbReference>
<accession>U7UB26</accession>
<gene>
    <name evidence="3" type="ORF">HMPREF1250_1554</name>
</gene>
<dbReference type="InterPro" id="IPR013096">
    <property type="entry name" value="Cupin_2"/>
</dbReference>
<dbReference type="PANTHER" id="PTHR46797">
    <property type="entry name" value="HTH-TYPE TRANSCRIPTIONAL REGULATOR"/>
    <property type="match status" value="1"/>
</dbReference>
<dbReference type="GO" id="GO:0003700">
    <property type="term" value="F:DNA-binding transcription factor activity"/>
    <property type="evidence" value="ECO:0007669"/>
    <property type="project" value="TreeGrafter"/>
</dbReference>
<evidence type="ECO:0000313" key="4">
    <source>
        <dbReference type="Proteomes" id="UP000017090"/>
    </source>
</evidence>
<organism evidence="3 4">
    <name type="scientific">Megasphaera vaginalis</name>
    <name type="common">ex Srinivasan et al. 2021</name>
    <dbReference type="NCBI Taxonomy" id="1111454"/>
    <lineage>
        <taxon>Bacteria</taxon>
        <taxon>Bacillati</taxon>
        <taxon>Bacillota</taxon>
        <taxon>Negativicutes</taxon>
        <taxon>Veillonellales</taxon>
        <taxon>Veillonellaceae</taxon>
        <taxon>Megasphaera</taxon>
    </lineage>
</organism>
<dbReference type="PATRIC" id="fig|1111454.3.peg.2190"/>
<comment type="caution">
    <text evidence="3">The sequence shown here is derived from an EMBL/GenBank/DDBJ whole genome shotgun (WGS) entry which is preliminary data.</text>
</comment>
<dbReference type="AlphaFoldDB" id="U7UB26"/>
<evidence type="ECO:0000313" key="3">
    <source>
        <dbReference type="EMBL" id="ERT56526.1"/>
    </source>
</evidence>
<dbReference type="EMBL" id="AWXA01000062">
    <property type="protein sequence ID" value="ERT56526.1"/>
    <property type="molecule type" value="Genomic_DNA"/>
</dbReference>